<feature type="transmembrane region" description="Helical" evidence="7">
    <location>
        <begin position="38"/>
        <end position="55"/>
    </location>
</feature>
<gene>
    <name evidence="9" type="ORF">MOV92_06200</name>
</gene>
<dbReference type="Pfam" id="PF00924">
    <property type="entry name" value="MS_channel_2nd"/>
    <property type="match status" value="1"/>
</dbReference>
<proteinExistence type="inferred from homology"/>
<feature type="transmembrane region" description="Helical" evidence="7">
    <location>
        <begin position="101"/>
        <end position="122"/>
    </location>
</feature>
<name>A0ABY3XGR6_9GAMM</name>
<feature type="transmembrane region" description="Helical" evidence="7">
    <location>
        <begin position="172"/>
        <end position="196"/>
    </location>
</feature>
<dbReference type="InterPro" id="IPR011014">
    <property type="entry name" value="MscS_channel_TM-2"/>
</dbReference>
<keyword evidence="3" id="KW-1003">Cell membrane</keyword>
<feature type="domain" description="Mechanosensitive ion channel MscS" evidence="8">
    <location>
        <begin position="264"/>
        <end position="328"/>
    </location>
</feature>
<keyword evidence="10" id="KW-1185">Reference proteome</keyword>
<comment type="similarity">
    <text evidence="2">Belongs to the MscS (TC 1.A.23) family.</text>
</comment>
<accession>A0ABY3XGR6</accession>
<evidence type="ECO:0000256" key="5">
    <source>
        <dbReference type="ARBA" id="ARBA00022989"/>
    </source>
</evidence>
<keyword evidence="6 7" id="KW-0472">Membrane</keyword>
<organism evidence="9 10">
    <name type="scientific">Lysobacter gummosus</name>
    <dbReference type="NCBI Taxonomy" id="262324"/>
    <lineage>
        <taxon>Bacteria</taxon>
        <taxon>Pseudomonadati</taxon>
        <taxon>Pseudomonadota</taxon>
        <taxon>Gammaproteobacteria</taxon>
        <taxon>Lysobacterales</taxon>
        <taxon>Lysobacteraceae</taxon>
        <taxon>Lysobacter</taxon>
    </lineage>
</organism>
<evidence type="ECO:0000256" key="6">
    <source>
        <dbReference type="ARBA" id="ARBA00023136"/>
    </source>
</evidence>
<evidence type="ECO:0000259" key="8">
    <source>
        <dbReference type="Pfam" id="PF00924"/>
    </source>
</evidence>
<dbReference type="Proteomes" id="UP000829194">
    <property type="component" value="Chromosome"/>
</dbReference>
<reference evidence="9 10" key="1">
    <citation type="submission" date="2022-03" db="EMBL/GenBank/DDBJ databases">
        <title>Complete genome sequence of Lysobacter capsici VKM B-2533 and Lysobacter gummosus 10.1.1, promising sources of lytic agents.</title>
        <authorList>
            <person name="Tarlachkov S.V."/>
            <person name="Kudryakova I.V."/>
            <person name="Afoshin A.S."/>
            <person name="Leontyevskaya E.A."/>
            <person name="Leontyevskaya N.V."/>
        </authorList>
    </citation>
    <scope>NUCLEOTIDE SEQUENCE [LARGE SCALE GENOMIC DNA]</scope>
    <source>
        <strain evidence="9 10">10.1.1</strain>
    </source>
</reference>
<sequence length="423" mass="45692">MALDLTLPPDHGPPLEHDPELAEIVSDALDVVSNPTDLIVTALALMAALIIGVLATRKLKLMLGHHRPVVRTLVEYLCTPLLMLLTLGLLSLFGGTLDNPLIGLAGTLLILFVIIRVFGMVVELLFRPTMLLKIMLRLVTVVSWLALVFGVFKDRSKLIAQMYSAKLEFGGIALSSEGVLRGLVVGVVIAIVALWGDKAVTNLLRRSRTLQPNFVLALSRIFSVAVWIGATAVIFSISGINLTALAAFSGALGIGLGLGLQRLAASYISGLIVLFEQSVRVGDNIATNNIVGRVTRMTVRYTMIRTRDGVEAIVPNDSLTSNVIVNQSWSDRNLRLVCGILVKGDADLAVARKLFVDAMAAQDRVLQQPPPHMYITGVNDKGIQLDGHFWISDPENGQHNVISDIYDATLTAFRKNGIGLVAQ</sequence>
<dbReference type="PANTHER" id="PTHR30347:SF1">
    <property type="entry name" value="MECHANOSENSITIVE CHANNEL MSCK"/>
    <property type="match status" value="1"/>
</dbReference>
<evidence type="ECO:0000256" key="3">
    <source>
        <dbReference type="ARBA" id="ARBA00022475"/>
    </source>
</evidence>
<evidence type="ECO:0000256" key="2">
    <source>
        <dbReference type="ARBA" id="ARBA00008017"/>
    </source>
</evidence>
<dbReference type="InterPro" id="IPR006685">
    <property type="entry name" value="MscS_channel_2nd"/>
</dbReference>
<dbReference type="SUPFAM" id="SSF82689">
    <property type="entry name" value="Mechanosensitive channel protein MscS (YggB), C-terminal domain"/>
    <property type="match status" value="1"/>
</dbReference>
<dbReference type="Gene3D" id="3.30.70.100">
    <property type="match status" value="1"/>
</dbReference>
<dbReference type="Gene3D" id="1.10.287.1260">
    <property type="match status" value="1"/>
</dbReference>
<evidence type="ECO:0000313" key="9">
    <source>
        <dbReference type="EMBL" id="UNP30841.1"/>
    </source>
</evidence>
<comment type="subcellular location">
    <subcellularLocation>
        <location evidence="1">Cell membrane</location>
        <topology evidence="1">Multi-pass membrane protein</topology>
    </subcellularLocation>
</comment>
<dbReference type="InterPro" id="IPR011066">
    <property type="entry name" value="MscS_channel_C_sf"/>
</dbReference>
<feature type="transmembrane region" description="Helical" evidence="7">
    <location>
        <begin position="134"/>
        <end position="152"/>
    </location>
</feature>
<dbReference type="SUPFAM" id="SSF50182">
    <property type="entry name" value="Sm-like ribonucleoproteins"/>
    <property type="match status" value="1"/>
</dbReference>
<dbReference type="InterPro" id="IPR010920">
    <property type="entry name" value="LSM_dom_sf"/>
</dbReference>
<evidence type="ECO:0000256" key="1">
    <source>
        <dbReference type="ARBA" id="ARBA00004651"/>
    </source>
</evidence>
<dbReference type="SUPFAM" id="SSF82861">
    <property type="entry name" value="Mechanosensitive channel protein MscS (YggB), transmembrane region"/>
    <property type="match status" value="1"/>
</dbReference>
<keyword evidence="5 7" id="KW-1133">Transmembrane helix</keyword>
<feature type="transmembrane region" description="Helical" evidence="7">
    <location>
        <begin position="76"/>
        <end position="95"/>
    </location>
</feature>
<dbReference type="RefSeq" id="WP_057942028.1">
    <property type="nucleotide sequence ID" value="NZ_CP011131.1"/>
</dbReference>
<dbReference type="PANTHER" id="PTHR30347">
    <property type="entry name" value="POTASSIUM CHANNEL RELATED"/>
    <property type="match status" value="1"/>
</dbReference>
<dbReference type="EMBL" id="CP093547">
    <property type="protein sequence ID" value="UNP30841.1"/>
    <property type="molecule type" value="Genomic_DNA"/>
</dbReference>
<evidence type="ECO:0000256" key="4">
    <source>
        <dbReference type="ARBA" id="ARBA00022692"/>
    </source>
</evidence>
<evidence type="ECO:0000313" key="10">
    <source>
        <dbReference type="Proteomes" id="UP000829194"/>
    </source>
</evidence>
<protein>
    <submittedName>
        <fullName evidence="9">Mechanosensitive ion channel</fullName>
    </submittedName>
</protein>
<dbReference type="InterPro" id="IPR023408">
    <property type="entry name" value="MscS_beta-dom_sf"/>
</dbReference>
<feature type="transmembrane region" description="Helical" evidence="7">
    <location>
        <begin position="217"/>
        <end position="237"/>
    </location>
</feature>
<evidence type="ECO:0000256" key="7">
    <source>
        <dbReference type="SAM" id="Phobius"/>
    </source>
</evidence>
<dbReference type="Gene3D" id="2.30.30.60">
    <property type="match status" value="1"/>
</dbReference>
<keyword evidence="4 7" id="KW-0812">Transmembrane</keyword>
<dbReference type="InterPro" id="IPR052702">
    <property type="entry name" value="MscS-like_channel"/>
</dbReference>